<accession>A0A0A9B0K7</accession>
<organism evidence="1">
    <name type="scientific">Arundo donax</name>
    <name type="common">Giant reed</name>
    <name type="synonym">Donax arundinaceus</name>
    <dbReference type="NCBI Taxonomy" id="35708"/>
    <lineage>
        <taxon>Eukaryota</taxon>
        <taxon>Viridiplantae</taxon>
        <taxon>Streptophyta</taxon>
        <taxon>Embryophyta</taxon>
        <taxon>Tracheophyta</taxon>
        <taxon>Spermatophyta</taxon>
        <taxon>Magnoliopsida</taxon>
        <taxon>Liliopsida</taxon>
        <taxon>Poales</taxon>
        <taxon>Poaceae</taxon>
        <taxon>PACMAD clade</taxon>
        <taxon>Arundinoideae</taxon>
        <taxon>Arundineae</taxon>
        <taxon>Arundo</taxon>
    </lineage>
</organism>
<name>A0A0A9B0K7_ARUDO</name>
<proteinExistence type="predicted"/>
<evidence type="ECO:0000313" key="1">
    <source>
        <dbReference type="EMBL" id="JAD55633.1"/>
    </source>
</evidence>
<dbReference type="AlphaFoldDB" id="A0A0A9B0K7"/>
<sequence length="17" mass="1977">MPRKKCRSPRSVMANSE</sequence>
<reference evidence="1" key="1">
    <citation type="submission" date="2014-09" db="EMBL/GenBank/DDBJ databases">
        <authorList>
            <person name="Magalhaes I.L.F."/>
            <person name="Oliveira U."/>
            <person name="Santos F.R."/>
            <person name="Vidigal T.H.D.A."/>
            <person name="Brescovit A.D."/>
            <person name="Santos A.J."/>
        </authorList>
    </citation>
    <scope>NUCLEOTIDE SEQUENCE</scope>
    <source>
        <tissue evidence="1">Shoot tissue taken approximately 20 cm above the soil surface</tissue>
    </source>
</reference>
<dbReference type="EMBL" id="GBRH01242262">
    <property type="protein sequence ID" value="JAD55633.1"/>
    <property type="molecule type" value="Transcribed_RNA"/>
</dbReference>
<reference evidence="1" key="2">
    <citation type="journal article" date="2015" name="Data Brief">
        <title>Shoot transcriptome of the giant reed, Arundo donax.</title>
        <authorList>
            <person name="Barrero R.A."/>
            <person name="Guerrero F.D."/>
            <person name="Moolhuijzen P."/>
            <person name="Goolsby J.A."/>
            <person name="Tidwell J."/>
            <person name="Bellgard S.E."/>
            <person name="Bellgard M.I."/>
        </authorList>
    </citation>
    <scope>NUCLEOTIDE SEQUENCE</scope>
    <source>
        <tissue evidence="1">Shoot tissue taken approximately 20 cm above the soil surface</tissue>
    </source>
</reference>
<protein>
    <submittedName>
        <fullName evidence="1">Uncharacterized protein</fullName>
    </submittedName>
</protein>